<evidence type="ECO:0000313" key="10">
    <source>
        <dbReference type="Proteomes" id="UP001144673"/>
    </source>
</evidence>
<dbReference type="Pfam" id="PF07690">
    <property type="entry name" value="MFS_1"/>
    <property type="match status" value="1"/>
</dbReference>
<dbReference type="PANTHER" id="PTHR23501:SF199">
    <property type="entry name" value="MFS EFFLUX TRANSPORTER INPD-RELATED"/>
    <property type="match status" value="1"/>
</dbReference>
<dbReference type="Gene3D" id="1.20.1720.10">
    <property type="entry name" value="Multidrug resistance protein D"/>
    <property type="match status" value="1"/>
</dbReference>
<feature type="transmembrane region" description="Helical" evidence="7">
    <location>
        <begin position="346"/>
        <end position="367"/>
    </location>
</feature>
<evidence type="ECO:0000259" key="8">
    <source>
        <dbReference type="PROSITE" id="PS50850"/>
    </source>
</evidence>
<feature type="transmembrane region" description="Helical" evidence="7">
    <location>
        <begin position="54"/>
        <end position="73"/>
    </location>
</feature>
<feature type="transmembrane region" description="Helical" evidence="7">
    <location>
        <begin position="307"/>
        <end position="325"/>
    </location>
</feature>
<dbReference type="Proteomes" id="UP001144673">
    <property type="component" value="Chromosome 5"/>
</dbReference>
<gene>
    <name evidence="9" type="ORF">LMH87_010230</name>
</gene>
<proteinExistence type="predicted"/>
<dbReference type="InterPro" id="IPR011701">
    <property type="entry name" value="MFS"/>
</dbReference>
<feature type="transmembrane region" description="Helical" evidence="7">
    <location>
        <begin position="440"/>
        <end position="459"/>
    </location>
</feature>
<dbReference type="InterPro" id="IPR020846">
    <property type="entry name" value="MFS_dom"/>
</dbReference>
<name>A0A9W8QFK9_AKAMU</name>
<feature type="transmembrane region" description="Helical" evidence="7">
    <location>
        <begin position="471"/>
        <end position="493"/>
    </location>
</feature>
<evidence type="ECO:0000256" key="4">
    <source>
        <dbReference type="ARBA" id="ARBA00022989"/>
    </source>
</evidence>
<dbReference type="SUPFAM" id="SSF103473">
    <property type="entry name" value="MFS general substrate transporter"/>
    <property type="match status" value="1"/>
</dbReference>
<dbReference type="InterPro" id="IPR036259">
    <property type="entry name" value="MFS_trans_sf"/>
</dbReference>
<evidence type="ECO:0000313" key="9">
    <source>
        <dbReference type="EMBL" id="KAJ4153756.1"/>
    </source>
</evidence>
<feature type="transmembrane region" description="Helical" evidence="7">
    <location>
        <begin position="379"/>
        <end position="402"/>
    </location>
</feature>
<feature type="transmembrane region" description="Helical" evidence="7">
    <location>
        <begin position="172"/>
        <end position="193"/>
    </location>
</feature>
<feature type="transmembrane region" description="Helical" evidence="7">
    <location>
        <begin position="276"/>
        <end position="295"/>
    </location>
</feature>
<comment type="subcellular location">
    <subcellularLocation>
        <location evidence="1">Membrane</location>
        <topology evidence="1">Multi-pass membrane protein</topology>
    </subcellularLocation>
</comment>
<accession>A0A9W8QFK9</accession>
<dbReference type="GO" id="GO:0005886">
    <property type="term" value="C:plasma membrane"/>
    <property type="evidence" value="ECO:0007669"/>
    <property type="project" value="TreeGrafter"/>
</dbReference>
<dbReference type="PANTHER" id="PTHR23501">
    <property type="entry name" value="MAJOR FACILITATOR SUPERFAMILY"/>
    <property type="match status" value="1"/>
</dbReference>
<evidence type="ECO:0000256" key="5">
    <source>
        <dbReference type="ARBA" id="ARBA00023136"/>
    </source>
</evidence>
<keyword evidence="5 7" id="KW-0472">Membrane</keyword>
<keyword evidence="4 7" id="KW-1133">Transmembrane helix</keyword>
<protein>
    <recommendedName>
        <fullName evidence="8">Major facilitator superfamily (MFS) profile domain-containing protein</fullName>
    </recommendedName>
</protein>
<dbReference type="GeneID" id="80897389"/>
<organism evidence="9 10">
    <name type="scientific">Akanthomyces muscarius</name>
    <name type="common">Entomopathogenic fungus</name>
    <name type="synonym">Lecanicillium muscarium</name>
    <dbReference type="NCBI Taxonomy" id="2231603"/>
    <lineage>
        <taxon>Eukaryota</taxon>
        <taxon>Fungi</taxon>
        <taxon>Dikarya</taxon>
        <taxon>Ascomycota</taxon>
        <taxon>Pezizomycotina</taxon>
        <taxon>Sordariomycetes</taxon>
        <taxon>Hypocreomycetidae</taxon>
        <taxon>Hypocreales</taxon>
        <taxon>Cordycipitaceae</taxon>
        <taxon>Akanthomyces</taxon>
    </lineage>
</organism>
<evidence type="ECO:0000256" key="6">
    <source>
        <dbReference type="SAM" id="MobiDB-lite"/>
    </source>
</evidence>
<dbReference type="AlphaFoldDB" id="A0A9W8QFK9"/>
<dbReference type="GO" id="GO:0022857">
    <property type="term" value="F:transmembrane transporter activity"/>
    <property type="evidence" value="ECO:0007669"/>
    <property type="project" value="InterPro"/>
</dbReference>
<feature type="transmembrane region" description="Helical" evidence="7">
    <location>
        <begin position="117"/>
        <end position="135"/>
    </location>
</feature>
<dbReference type="PROSITE" id="PS50850">
    <property type="entry name" value="MFS"/>
    <property type="match status" value="1"/>
</dbReference>
<sequence>MEKSTNEQGSRPTSVDAQPRSNSHVSLVQEAVEKNEPIGAELSKVASMTPASPFAIFAIFTGLAFMIICIALVRSKLPAVLFTLLSSDNIPMFFQDRSIVATAIPKITSEFHSLPDVGWYGSAYLMATCCLQLFFGKLYAEFQVKWVFLSALVLFEVGSVICAAASSSVVLIVGRAVAGAGCAGLYSGAFILIRFFIPVNELPKYTGALGGMGGIAQTIAPTLGGVFTDKATWRWCFWINLPIGGITFLVILSLVKIPAESKVNKTHSLSDFISRFDLIGTLVFIPTIICLLLALQWGGVKYAWGSWRIILLLTLFSVLLVVWVASQYLQGDKATVPLSIIKQRSLAGGILFVFCYFAAFFITTYYVPIWFQAVRTVSAYTSGINMLAASAAMSVAVISSGFIVSKVGYYVPSMIASVVVLSIGSGLVYTFDRHTSTVKWAASLVVTGLGVGLGIQQPIIAAQTIFKGPELAIATSVLIFLQSLSGTVFLSVAQNVFEGKVQRVIQHTLPGVDAADVLGVGASDLGAAMKKKYPDQVDAILDSYNAGLQTVFLMGVVFACVSIVAIPLMEWRSVKRKEEVAPKPAQNAEGASDTEKAA</sequence>
<evidence type="ECO:0000256" key="7">
    <source>
        <dbReference type="SAM" id="Phobius"/>
    </source>
</evidence>
<keyword evidence="2" id="KW-0813">Transport</keyword>
<dbReference type="KEGG" id="amus:LMH87_010230"/>
<feature type="transmembrane region" description="Helical" evidence="7">
    <location>
        <begin position="205"/>
        <end position="226"/>
    </location>
</feature>
<feature type="transmembrane region" description="Helical" evidence="7">
    <location>
        <begin position="409"/>
        <end position="428"/>
    </location>
</feature>
<feature type="region of interest" description="Disordered" evidence="6">
    <location>
        <begin position="1"/>
        <end position="22"/>
    </location>
</feature>
<feature type="transmembrane region" description="Helical" evidence="7">
    <location>
        <begin position="232"/>
        <end position="255"/>
    </location>
</feature>
<dbReference type="RefSeq" id="XP_056054414.1">
    <property type="nucleotide sequence ID" value="XM_056197356.1"/>
</dbReference>
<keyword evidence="3 7" id="KW-0812">Transmembrane</keyword>
<reference evidence="9" key="1">
    <citation type="journal article" date="2023" name="Access Microbiol">
        <title>De-novo genome assembly for Akanthomyces muscarius, a biocontrol agent of insect agricultural pests.</title>
        <authorList>
            <person name="Erdos Z."/>
            <person name="Studholme D.J."/>
            <person name="Raymond B."/>
            <person name="Sharma M."/>
        </authorList>
    </citation>
    <scope>NUCLEOTIDE SEQUENCE</scope>
    <source>
        <strain evidence="9">Ve6</strain>
    </source>
</reference>
<feature type="transmembrane region" description="Helical" evidence="7">
    <location>
        <begin position="551"/>
        <end position="569"/>
    </location>
</feature>
<evidence type="ECO:0000256" key="3">
    <source>
        <dbReference type="ARBA" id="ARBA00022692"/>
    </source>
</evidence>
<dbReference type="EMBL" id="JAJHUN010000008">
    <property type="protein sequence ID" value="KAJ4153756.1"/>
    <property type="molecule type" value="Genomic_DNA"/>
</dbReference>
<keyword evidence="10" id="KW-1185">Reference proteome</keyword>
<evidence type="ECO:0000256" key="1">
    <source>
        <dbReference type="ARBA" id="ARBA00004141"/>
    </source>
</evidence>
<dbReference type="CDD" id="cd17502">
    <property type="entry name" value="MFS_Azr1_MDR_like"/>
    <property type="match status" value="1"/>
</dbReference>
<feature type="domain" description="Major facilitator superfamily (MFS) profile" evidence="8">
    <location>
        <begin position="82"/>
        <end position="574"/>
    </location>
</feature>
<feature type="transmembrane region" description="Helical" evidence="7">
    <location>
        <begin position="147"/>
        <end position="166"/>
    </location>
</feature>
<evidence type="ECO:0000256" key="2">
    <source>
        <dbReference type="ARBA" id="ARBA00022448"/>
    </source>
</evidence>
<dbReference type="Gene3D" id="1.20.1250.20">
    <property type="entry name" value="MFS general substrate transporter like domains"/>
    <property type="match status" value="1"/>
</dbReference>
<feature type="region of interest" description="Disordered" evidence="6">
    <location>
        <begin position="577"/>
        <end position="598"/>
    </location>
</feature>
<comment type="caution">
    <text evidence="9">The sequence shown here is derived from an EMBL/GenBank/DDBJ whole genome shotgun (WGS) entry which is preliminary data.</text>
</comment>
<dbReference type="FunFam" id="1.20.1250.20:FF:000196">
    <property type="entry name" value="MFS toxin efflux pump (AflT)"/>
    <property type="match status" value="1"/>
</dbReference>